<dbReference type="AlphaFoldDB" id="A0A1F7ST08"/>
<dbReference type="Pfam" id="PF13302">
    <property type="entry name" value="Acetyltransf_3"/>
    <property type="match status" value="1"/>
</dbReference>
<name>A0A1F7ST08_9BACT</name>
<comment type="caution">
    <text evidence="2">The sequence shown here is derived from an EMBL/GenBank/DDBJ whole genome shotgun (WGS) entry which is preliminary data.</text>
</comment>
<dbReference type="InterPro" id="IPR005074">
    <property type="entry name" value="Peptidase_C39"/>
</dbReference>
<evidence type="ECO:0000259" key="1">
    <source>
        <dbReference type="PROSITE" id="PS50990"/>
    </source>
</evidence>
<evidence type="ECO:0000313" key="3">
    <source>
        <dbReference type="Proteomes" id="UP000179812"/>
    </source>
</evidence>
<dbReference type="Proteomes" id="UP000179812">
    <property type="component" value="Unassembled WGS sequence"/>
</dbReference>
<sequence length="459" mass="52945">MIRKVNQGFLRMLKGLPETCEDFPFESFSHISGQAAAIRFFDPNSIEDFELLKEILSVKEVRSWMDDSGNISKSDYQEWAGKWTNDSFLFAVHDAREKLKRKLKIVRGFVNIYSERSEKFRIKRMVRAGFVKGSLKNRHVLEVSMALRPLSDGKIVGSGLMSSALRQCCLQVRSLLGYPKQSDLILYGFVDPDNMASARALEASGFVKRGKMKYDQDSEKDSWVYILSWRKLHRKIKGGLLKLYEEGSNECKVKVDLNAQKTDSHCGPAVVQGLLSFFDISVSQDEVVEAAKVKSRLKKHGMRPDQIYKAVKFLAPNLSFWFKQNANSRDLDLLINKYELPVVVNWQGLFYDTVKEEKLGNPDGDRGHYSIAVDFKSNRDQITIADPYSDYVNIPRVFSYRWFKKRWWDVDHIFDRKTKKINSIYTKKLILVLAPKDLILPENLHLESAKKLFTLGKKP</sequence>
<reference evidence="2 3" key="1">
    <citation type="journal article" date="2016" name="Nat. Commun.">
        <title>Thousands of microbial genomes shed light on interconnected biogeochemical processes in an aquifer system.</title>
        <authorList>
            <person name="Anantharaman K."/>
            <person name="Brown C.T."/>
            <person name="Hug L.A."/>
            <person name="Sharon I."/>
            <person name="Castelle C.J."/>
            <person name="Probst A.J."/>
            <person name="Thomas B.C."/>
            <person name="Singh A."/>
            <person name="Wilkins M.J."/>
            <person name="Karaoz U."/>
            <person name="Brodie E.L."/>
            <person name="Williams K.H."/>
            <person name="Hubbard S.S."/>
            <person name="Banfield J.F."/>
        </authorList>
    </citation>
    <scope>NUCLEOTIDE SEQUENCE [LARGE SCALE GENOMIC DNA]</scope>
</reference>
<feature type="domain" description="Peptidase C39" evidence="1">
    <location>
        <begin position="260"/>
        <end position="414"/>
    </location>
</feature>
<dbReference type="PROSITE" id="PS50990">
    <property type="entry name" value="PEPTIDASE_C39"/>
    <property type="match status" value="1"/>
</dbReference>
<dbReference type="InterPro" id="IPR000182">
    <property type="entry name" value="GNAT_dom"/>
</dbReference>
<dbReference type="EMBL" id="MGDL01000029">
    <property type="protein sequence ID" value="OGL56930.1"/>
    <property type="molecule type" value="Genomic_DNA"/>
</dbReference>
<dbReference type="Gene3D" id="3.90.70.10">
    <property type="entry name" value="Cysteine proteinases"/>
    <property type="match status" value="1"/>
</dbReference>
<dbReference type="GO" id="GO:0006508">
    <property type="term" value="P:proteolysis"/>
    <property type="evidence" value="ECO:0007669"/>
    <property type="project" value="InterPro"/>
</dbReference>
<dbReference type="Gene3D" id="3.40.630.30">
    <property type="match status" value="1"/>
</dbReference>
<dbReference type="GO" id="GO:0008233">
    <property type="term" value="F:peptidase activity"/>
    <property type="evidence" value="ECO:0007669"/>
    <property type="project" value="InterPro"/>
</dbReference>
<dbReference type="InterPro" id="IPR016181">
    <property type="entry name" value="Acyl_CoA_acyltransferase"/>
</dbReference>
<dbReference type="GO" id="GO:0016747">
    <property type="term" value="F:acyltransferase activity, transferring groups other than amino-acyl groups"/>
    <property type="evidence" value="ECO:0007669"/>
    <property type="project" value="InterPro"/>
</dbReference>
<organism evidence="2 3">
    <name type="scientific">Candidatus Shapirobacteria bacterium RIFOXYB1_FULL_38_38</name>
    <dbReference type="NCBI Taxonomy" id="1802151"/>
    <lineage>
        <taxon>Bacteria</taxon>
        <taxon>Candidatus Shapironibacteriota</taxon>
    </lineage>
</organism>
<dbReference type="SUPFAM" id="SSF55729">
    <property type="entry name" value="Acyl-CoA N-acyltransferases (Nat)"/>
    <property type="match status" value="1"/>
</dbReference>
<proteinExistence type="predicted"/>
<protein>
    <recommendedName>
        <fullName evidence="1">Peptidase C39 domain-containing protein</fullName>
    </recommendedName>
</protein>
<evidence type="ECO:0000313" key="2">
    <source>
        <dbReference type="EMBL" id="OGL56930.1"/>
    </source>
</evidence>
<dbReference type="GO" id="GO:0016020">
    <property type="term" value="C:membrane"/>
    <property type="evidence" value="ECO:0007669"/>
    <property type="project" value="InterPro"/>
</dbReference>
<accession>A0A1F7ST08</accession>
<dbReference type="GO" id="GO:0005524">
    <property type="term" value="F:ATP binding"/>
    <property type="evidence" value="ECO:0007669"/>
    <property type="project" value="InterPro"/>
</dbReference>
<gene>
    <name evidence="2" type="ORF">A2367_03045</name>
</gene>